<dbReference type="SUPFAM" id="SSF51905">
    <property type="entry name" value="FAD/NAD(P)-binding domain"/>
    <property type="match status" value="1"/>
</dbReference>
<evidence type="ECO:0000256" key="3">
    <source>
        <dbReference type="ARBA" id="ARBA00023002"/>
    </source>
</evidence>
<evidence type="ECO:0000256" key="2">
    <source>
        <dbReference type="ARBA" id="ARBA00022723"/>
    </source>
</evidence>
<evidence type="ECO:0000256" key="5">
    <source>
        <dbReference type="ARBA" id="ARBA00023014"/>
    </source>
</evidence>
<sequence length="460" mass="48977">MENDTYTLKSKQIPLNSSYDVIVVGGGPAGCTAAAAAAREGARTLLVEATGSLGGMGTSGLVPAWCPFSDKEKMVYRGLAAKAFNTLKAQMPHVREDAMDWVPIEPEKLKRVYDDLVTESGAHILFLTALADVDRDDHGNINTLLLLNKGGLQAFRAAVYVDCTGDGDVAAWAGAEYEMGDEATGELQPATHCFILGNVDDYAYLNGPKLHAENPHSPIHEVVRSGEYPAIPDTHLCNNMVAPRAVGFNAGHLWGVDNTNSFSVSGALVEGRRMAAAYRDMLAAVHPAAFGNAVVMSTGTLIGTRESRRITGDYVLTAEDYISRRSFDDEICRNSYFIDVHGTQKEQQSGSGSSQAITLYGPGESHGIPYRCLTPRGLRNVLVAGRSISCDRRVLGSVRVMPVCLAMGEAAGLAAALAAAQTGGDVHAIDTARLRTRLREEGGYLPDTQANNAAGGECNE</sequence>
<keyword evidence="2" id="KW-0479">Metal-binding</keyword>
<keyword evidence="1" id="KW-0004">4Fe-4S</keyword>
<keyword evidence="8" id="KW-1185">Reference proteome</keyword>
<dbReference type="InterPro" id="IPR036188">
    <property type="entry name" value="FAD/NAD-bd_sf"/>
</dbReference>
<evidence type="ECO:0000313" key="7">
    <source>
        <dbReference type="EMBL" id="NOU80903.1"/>
    </source>
</evidence>
<dbReference type="PANTHER" id="PTHR43498">
    <property type="entry name" value="FERREDOXIN:COB-COM HETERODISULFIDE REDUCTASE SUBUNIT A"/>
    <property type="match status" value="1"/>
</dbReference>
<protein>
    <submittedName>
        <fullName evidence="7">FAD-dependent oxidoreductase</fullName>
    </submittedName>
</protein>
<comment type="caution">
    <text evidence="7">The sequence shown here is derived from an EMBL/GenBank/DDBJ whole genome shotgun (WGS) entry which is preliminary data.</text>
</comment>
<dbReference type="Gene3D" id="3.50.50.60">
    <property type="entry name" value="FAD/NAD(P)-binding domain"/>
    <property type="match status" value="1"/>
</dbReference>
<keyword evidence="3" id="KW-0560">Oxidoreductase</keyword>
<dbReference type="RefSeq" id="WP_171718462.1">
    <property type="nucleotide sequence ID" value="NZ_WHOB01000059.1"/>
</dbReference>
<organism evidence="7 8">
    <name type="scientific">Paenibacillus phytohabitans</name>
    <dbReference type="NCBI Taxonomy" id="2654978"/>
    <lineage>
        <taxon>Bacteria</taxon>
        <taxon>Bacillati</taxon>
        <taxon>Bacillota</taxon>
        <taxon>Bacilli</taxon>
        <taxon>Bacillales</taxon>
        <taxon>Paenibacillaceae</taxon>
        <taxon>Paenibacillus</taxon>
    </lineage>
</organism>
<accession>A0ABX1YM35</accession>
<gene>
    <name evidence="7" type="ORF">GC101_18750</name>
</gene>
<dbReference type="Pfam" id="PF12831">
    <property type="entry name" value="FAD_oxidored"/>
    <property type="match status" value="1"/>
</dbReference>
<dbReference type="Proteomes" id="UP000596857">
    <property type="component" value="Unassembled WGS sequence"/>
</dbReference>
<evidence type="ECO:0000256" key="4">
    <source>
        <dbReference type="ARBA" id="ARBA00023004"/>
    </source>
</evidence>
<name>A0ABX1YM35_9BACL</name>
<evidence type="ECO:0000313" key="8">
    <source>
        <dbReference type="Proteomes" id="UP000596857"/>
    </source>
</evidence>
<dbReference type="PANTHER" id="PTHR43498:SF1">
    <property type="entry name" value="COB--COM HETERODISULFIDE REDUCTASE IRON-SULFUR SUBUNIT A"/>
    <property type="match status" value="1"/>
</dbReference>
<dbReference type="EMBL" id="WHOB01000059">
    <property type="protein sequence ID" value="NOU80903.1"/>
    <property type="molecule type" value="Genomic_DNA"/>
</dbReference>
<keyword evidence="5" id="KW-0411">Iron-sulfur</keyword>
<dbReference type="PRINTS" id="PR00469">
    <property type="entry name" value="PNDRDTASEII"/>
</dbReference>
<evidence type="ECO:0000256" key="1">
    <source>
        <dbReference type="ARBA" id="ARBA00022485"/>
    </source>
</evidence>
<reference evidence="7 8" key="1">
    <citation type="submission" date="2019-10" db="EMBL/GenBank/DDBJ databases">
        <title>Description of Paenibacillus terricola sp. nov.</title>
        <authorList>
            <person name="Carlier A."/>
            <person name="Qi S."/>
        </authorList>
    </citation>
    <scope>NUCLEOTIDE SEQUENCE [LARGE SCALE GENOMIC DNA]</scope>
    <source>
        <strain evidence="7 8">LMG 31459</strain>
    </source>
</reference>
<evidence type="ECO:0000256" key="6">
    <source>
        <dbReference type="SAM" id="MobiDB-lite"/>
    </source>
</evidence>
<dbReference type="InterPro" id="IPR039650">
    <property type="entry name" value="HdrA-like"/>
</dbReference>
<keyword evidence="4" id="KW-0408">Iron</keyword>
<feature type="region of interest" description="Disordered" evidence="6">
    <location>
        <begin position="441"/>
        <end position="460"/>
    </location>
</feature>
<proteinExistence type="predicted"/>